<evidence type="ECO:0000313" key="5">
    <source>
        <dbReference type="EMBL" id="RID75662.1"/>
    </source>
</evidence>
<evidence type="ECO:0000259" key="4">
    <source>
        <dbReference type="PROSITE" id="PS50033"/>
    </source>
</evidence>
<dbReference type="PROSITE" id="PS50033">
    <property type="entry name" value="UBX"/>
    <property type="match status" value="1"/>
</dbReference>
<dbReference type="PANTHER" id="PTHR23322">
    <property type="entry name" value="FAS-ASSOCIATED PROTEIN"/>
    <property type="match status" value="1"/>
</dbReference>
<feature type="coiled-coil region" evidence="2">
    <location>
        <begin position="329"/>
        <end position="384"/>
    </location>
</feature>
<dbReference type="PANTHER" id="PTHR23322:SF85">
    <property type="entry name" value="UBX DOMAIN-CONTAINING PROTEIN"/>
    <property type="match status" value="1"/>
</dbReference>
<evidence type="ECO:0000256" key="2">
    <source>
        <dbReference type="SAM" id="Coils"/>
    </source>
</evidence>
<dbReference type="Proteomes" id="UP000264353">
    <property type="component" value="Chromosome A2"/>
</dbReference>
<protein>
    <recommendedName>
        <fullName evidence="4">UBX domain-containing protein</fullName>
    </recommendedName>
</protein>
<evidence type="ECO:0000256" key="3">
    <source>
        <dbReference type="SAM" id="MobiDB-lite"/>
    </source>
</evidence>
<dbReference type="CDD" id="cd14351">
    <property type="entry name" value="UBA_Ubx1_like"/>
    <property type="match status" value="1"/>
</dbReference>
<dbReference type="Gene3D" id="1.10.8.10">
    <property type="entry name" value="DNA helicase RuvA subunit, C-terminal domain"/>
    <property type="match status" value="1"/>
</dbReference>
<evidence type="ECO:0000256" key="1">
    <source>
        <dbReference type="ARBA" id="ARBA00022786"/>
    </source>
</evidence>
<evidence type="ECO:0000313" key="6">
    <source>
        <dbReference type="Proteomes" id="UP000264353"/>
    </source>
</evidence>
<organism evidence="5 6">
    <name type="scientific">Brassica campestris</name>
    <name type="common">Field mustard</name>
    <dbReference type="NCBI Taxonomy" id="3711"/>
    <lineage>
        <taxon>Eukaryota</taxon>
        <taxon>Viridiplantae</taxon>
        <taxon>Streptophyta</taxon>
        <taxon>Embryophyta</taxon>
        <taxon>Tracheophyta</taxon>
        <taxon>Spermatophyta</taxon>
        <taxon>Magnoliopsida</taxon>
        <taxon>eudicotyledons</taxon>
        <taxon>Gunneridae</taxon>
        <taxon>Pentapetalae</taxon>
        <taxon>rosids</taxon>
        <taxon>malvids</taxon>
        <taxon>Brassicales</taxon>
        <taxon>Brassicaceae</taxon>
        <taxon>Brassiceae</taxon>
        <taxon>Brassica</taxon>
    </lineage>
</organism>
<feature type="domain" description="UBX" evidence="4">
    <location>
        <begin position="392"/>
        <end position="470"/>
    </location>
</feature>
<dbReference type="Pfam" id="PF14555">
    <property type="entry name" value="UBA_4"/>
    <property type="match status" value="1"/>
</dbReference>
<dbReference type="FunFam" id="3.10.20.90:FF:000335">
    <property type="entry name" value="UBX domain-containing protein"/>
    <property type="match status" value="1"/>
</dbReference>
<dbReference type="SUPFAM" id="SSF54236">
    <property type="entry name" value="Ubiquitin-like"/>
    <property type="match status" value="1"/>
</dbReference>
<dbReference type="SMART" id="SM00166">
    <property type="entry name" value="UBX"/>
    <property type="match status" value="1"/>
</dbReference>
<sequence length="474" mass="52493">MPIQNKKKEHQSIIKQSWTLMATPNQEAIDTFISITGASESVAVQKLQENSGDLSQAVNAYYSEGCQNSVPVNIPLDDAMEIDHVIPAPLVKPIEVRDSTGPSVIINDDDDVPTRTTRQVIPAPNNIQDYNDIEQEMIQAAIEASKKESEVVLSNPLPIERPPSSSHMGDGDDIAKAVTMSLKSGEEEVLRNQGGFNASTSETGASETAAAQGPDDDDDDDEEPLVRHRPIRVASGSLAQPDAGRSRSTSPEGDNQADNGNRNRFPSEWGGISSEEHDEAVMLEAAMFGGIPETGYNHLPFLPPQQRAPPSPSLTAQRLIREQQDDEYLASLQADRDRELQSVRDAEARQLEEETARQAFLEEAQRKHEEEQELDRQLDAKEASLPEEPHADEENAITLLVRMPDGTRHGRRFLRSDKLQSLFDFIDIARVVKPKTYRLVRPYPRHAFGDGESESTLNHLGLSSKQEALFLELI</sequence>
<dbReference type="Gene3D" id="3.10.20.90">
    <property type="entry name" value="Phosphatidylinositol 3-kinase Catalytic Subunit, Chain A, domain 1"/>
    <property type="match status" value="1"/>
</dbReference>
<dbReference type="InterPro" id="IPR001012">
    <property type="entry name" value="UBX_dom"/>
</dbReference>
<dbReference type="InterPro" id="IPR003903">
    <property type="entry name" value="UIM_dom"/>
</dbReference>
<feature type="compositionally biased region" description="Polar residues" evidence="3">
    <location>
        <begin position="246"/>
        <end position="264"/>
    </location>
</feature>
<dbReference type="CDD" id="cd01767">
    <property type="entry name" value="UBX"/>
    <property type="match status" value="1"/>
</dbReference>
<name>A0A398ACX7_BRACM</name>
<dbReference type="InterPro" id="IPR029071">
    <property type="entry name" value="Ubiquitin-like_domsf"/>
</dbReference>
<feature type="compositionally biased region" description="Low complexity" evidence="3">
    <location>
        <begin position="198"/>
        <end position="211"/>
    </location>
</feature>
<gene>
    <name evidence="5" type="ORF">BRARA_B02696</name>
</gene>
<dbReference type="SUPFAM" id="SSF46934">
    <property type="entry name" value="UBA-like"/>
    <property type="match status" value="1"/>
</dbReference>
<dbReference type="AlphaFoldDB" id="A0A398ACX7"/>
<dbReference type="SMART" id="SM00726">
    <property type="entry name" value="UIM"/>
    <property type="match status" value="2"/>
</dbReference>
<dbReference type="InterPro" id="IPR050730">
    <property type="entry name" value="UBX_domain-protein"/>
</dbReference>
<accession>A0A398ACX7</accession>
<keyword evidence="1" id="KW-0833">Ubl conjugation pathway</keyword>
<dbReference type="Pfam" id="PF00789">
    <property type="entry name" value="UBX"/>
    <property type="match status" value="1"/>
</dbReference>
<dbReference type="InterPro" id="IPR009060">
    <property type="entry name" value="UBA-like_sf"/>
</dbReference>
<dbReference type="EMBL" id="CM010629">
    <property type="protein sequence ID" value="RID75662.1"/>
    <property type="molecule type" value="Genomic_DNA"/>
</dbReference>
<feature type="compositionally biased region" description="Acidic residues" evidence="3">
    <location>
        <begin position="214"/>
        <end position="223"/>
    </location>
</feature>
<proteinExistence type="predicted"/>
<keyword evidence="2" id="KW-0175">Coiled coil</keyword>
<reference evidence="5 6" key="1">
    <citation type="submission" date="2018-06" db="EMBL/GenBank/DDBJ databases">
        <title>WGS assembly of Brassica rapa FPsc.</title>
        <authorList>
            <person name="Bowman J."/>
            <person name="Kohchi T."/>
            <person name="Yamato K."/>
            <person name="Jenkins J."/>
            <person name="Shu S."/>
            <person name="Ishizaki K."/>
            <person name="Yamaoka S."/>
            <person name="Nishihama R."/>
            <person name="Nakamura Y."/>
            <person name="Berger F."/>
            <person name="Adam C."/>
            <person name="Aki S."/>
            <person name="Althoff F."/>
            <person name="Araki T."/>
            <person name="Arteaga-Vazquez M."/>
            <person name="Balasubrmanian S."/>
            <person name="Bauer D."/>
            <person name="Boehm C."/>
            <person name="Briginshaw L."/>
            <person name="Caballero-Perez J."/>
            <person name="Catarino B."/>
            <person name="Chen F."/>
            <person name="Chiyoda S."/>
            <person name="Chovatia M."/>
            <person name="Davies K."/>
            <person name="Delmans M."/>
            <person name="Demura T."/>
            <person name="Dierschke T."/>
            <person name="Dolan L."/>
            <person name="Dorantes-Acosta A."/>
            <person name="Eklund D."/>
            <person name="Florent S."/>
            <person name="Flores-Sandoval E."/>
            <person name="Fujiyama A."/>
            <person name="Fukuzawa H."/>
            <person name="Galik B."/>
            <person name="Grimanelli D."/>
            <person name="Grimwood J."/>
            <person name="Grossniklaus U."/>
            <person name="Hamada T."/>
            <person name="Haseloff J."/>
            <person name="Hetherington A."/>
            <person name="Higo A."/>
            <person name="Hirakawa Y."/>
            <person name="Hundley H."/>
            <person name="Ikeda Y."/>
            <person name="Inoue K."/>
            <person name="Inoue S."/>
            <person name="Ishida S."/>
            <person name="Jia Q."/>
            <person name="Kakita M."/>
            <person name="Kanazawa T."/>
            <person name="Kawai Y."/>
            <person name="Kawashima T."/>
            <person name="Kennedy M."/>
            <person name="Kinose K."/>
            <person name="Kinoshita T."/>
            <person name="Kohara Y."/>
            <person name="Koide E."/>
            <person name="Komatsu K."/>
            <person name="Kopischke S."/>
            <person name="Kubo M."/>
            <person name="Kyozuka J."/>
            <person name="Lagercrantz U."/>
            <person name="Lin S."/>
            <person name="Lindquist E."/>
            <person name="Lipzen A."/>
            <person name="Lu C."/>
            <person name="Luna E."/>
            <person name="Martienssen R."/>
            <person name="Minamino N."/>
            <person name="Mizutani M."/>
            <person name="Mizutani M."/>
            <person name="Mochizuki N."/>
            <person name="Monte I."/>
            <person name="Mosher R."/>
            <person name="Nagasaki H."/>
            <person name="Nakagami H."/>
            <person name="Naramoto S."/>
            <person name="Nishitani K."/>
            <person name="Ohtani M."/>
            <person name="Okamoto T."/>
            <person name="Okumura M."/>
            <person name="Phillips J."/>
            <person name="Pollak B."/>
            <person name="Reinders A."/>
            <person name="Roevekamp M."/>
            <person name="Sano R."/>
            <person name="Sawa S."/>
            <person name="Schmid M."/>
            <person name="Shirakawa M."/>
            <person name="Solano R."/>
            <person name="Spunde A."/>
            <person name="Suetsugu N."/>
            <person name="Sugano S."/>
            <person name="Sugiyama A."/>
            <person name="Sun R."/>
            <person name="Suzuki Y."/>
            <person name="Takenaka M."/>
            <person name="Takezawa D."/>
            <person name="Tomogane H."/>
            <person name="Tsuzuki M."/>
            <person name="Ueda T."/>
            <person name="Umeda M."/>
            <person name="Ward J."/>
            <person name="Watanabe Y."/>
            <person name="Yazaki K."/>
            <person name="Yokoyama R."/>
            <person name="Yoshitake Y."/>
            <person name="Yotsui I."/>
            <person name="Zachgo S."/>
            <person name="Schmutz J."/>
        </authorList>
    </citation>
    <scope>NUCLEOTIDE SEQUENCE [LARGE SCALE GENOMIC DNA]</scope>
    <source>
        <strain evidence="6">cv. B-3</strain>
    </source>
</reference>
<feature type="region of interest" description="Disordered" evidence="3">
    <location>
        <begin position="195"/>
        <end position="271"/>
    </location>
</feature>